<evidence type="ECO:0000256" key="4">
    <source>
        <dbReference type="ARBA" id="ARBA00022475"/>
    </source>
</evidence>
<evidence type="ECO:0000313" key="12">
    <source>
        <dbReference type="Proteomes" id="UP000269883"/>
    </source>
</evidence>
<dbReference type="OrthoDB" id="9805232at2"/>
<feature type="transmembrane region" description="Helical" evidence="10">
    <location>
        <begin position="367"/>
        <end position="385"/>
    </location>
</feature>
<accession>A0A2Z6B2W9</accession>
<comment type="subcellular location">
    <subcellularLocation>
        <location evidence="1">Cell membrane</location>
        <topology evidence="1">Multi-pass membrane protein</topology>
    </subcellularLocation>
</comment>
<evidence type="ECO:0000256" key="7">
    <source>
        <dbReference type="ARBA" id="ARBA00023065"/>
    </source>
</evidence>
<feature type="transmembrane region" description="Helical" evidence="10">
    <location>
        <begin position="245"/>
        <end position="267"/>
    </location>
</feature>
<evidence type="ECO:0000256" key="10">
    <source>
        <dbReference type="SAM" id="Phobius"/>
    </source>
</evidence>
<feature type="transmembrane region" description="Helical" evidence="10">
    <location>
        <begin position="93"/>
        <end position="115"/>
    </location>
</feature>
<dbReference type="PANTHER" id="PTHR43298:SF2">
    <property type="entry name" value="FMN_FAD EXPORTER YEEO-RELATED"/>
    <property type="match status" value="1"/>
</dbReference>
<keyword evidence="3" id="KW-0050">Antiport</keyword>
<reference evidence="11 12" key="1">
    <citation type="journal article" date="2018" name="Sci. Adv.">
        <title>Multi-heme cytochromes provide a pathway for survival in energy-limited environments.</title>
        <authorList>
            <person name="Deng X."/>
            <person name="Dohmae N."/>
            <person name="Nealson K.H."/>
            <person name="Hashimoto K."/>
            <person name="Okamoto A."/>
        </authorList>
    </citation>
    <scope>NUCLEOTIDE SEQUENCE [LARGE SCALE GENOMIC DNA]</scope>
    <source>
        <strain evidence="11 12">IS5</strain>
    </source>
</reference>
<evidence type="ECO:0000256" key="9">
    <source>
        <dbReference type="ARBA" id="ARBA00031636"/>
    </source>
</evidence>
<protein>
    <recommendedName>
        <fullName evidence="9">Multidrug-efflux transporter</fullName>
    </recommendedName>
</protein>
<dbReference type="RefSeq" id="WP_126380855.1">
    <property type="nucleotide sequence ID" value="NZ_AP017378.1"/>
</dbReference>
<keyword evidence="8 10" id="KW-0472">Membrane</keyword>
<keyword evidence="2" id="KW-0813">Transport</keyword>
<dbReference type="GO" id="GO:0006811">
    <property type="term" value="P:monoatomic ion transport"/>
    <property type="evidence" value="ECO:0007669"/>
    <property type="project" value="UniProtKB-KW"/>
</dbReference>
<keyword evidence="6 10" id="KW-1133">Transmembrane helix</keyword>
<dbReference type="GO" id="GO:0005886">
    <property type="term" value="C:plasma membrane"/>
    <property type="evidence" value="ECO:0007669"/>
    <property type="project" value="UniProtKB-SubCell"/>
</dbReference>
<dbReference type="InterPro" id="IPR050222">
    <property type="entry name" value="MATE_MdtK"/>
</dbReference>
<evidence type="ECO:0000256" key="6">
    <source>
        <dbReference type="ARBA" id="ARBA00022989"/>
    </source>
</evidence>
<dbReference type="InterPro" id="IPR048279">
    <property type="entry name" value="MdtK-like"/>
</dbReference>
<feature type="transmembrane region" description="Helical" evidence="10">
    <location>
        <begin position="167"/>
        <end position="188"/>
    </location>
</feature>
<feature type="transmembrane region" description="Helical" evidence="10">
    <location>
        <begin position="16"/>
        <end position="37"/>
    </location>
</feature>
<feature type="transmembrane region" description="Helical" evidence="10">
    <location>
        <begin position="397"/>
        <end position="418"/>
    </location>
</feature>
<evidence type="ECO:0000256" key="5">
    <source>
        <dbReference type="ARBA" id="ARBA00022692"/>
    </source>
</evidence>
<feature type="transmembrane region" description="Helical" evidence="10">
    <location>
        <begin position="287"/>
        <end position="309"/>
    </location>
</feature>
<feature type="transmembrane region" description="Helical" evidence="10">
    <location>
        <begin position="321"/>
        <end position="340"/>
    </location>
</feature>
<dbReference type="PANTHER" id="PTHR43298">
    <property type="entry name" value="MULTIDRUG RESISTANCE PROTEIN NORM-RELATED"/>
    <property type="match status" value="1"/>
</dbReference>
<dbReference type="EMBL" id="AP017378">
    <property type="protein sequence ID" value="BBD09847.1"/>
    <property type="molecule type" value="Genomic_DNA"/>
</dbReference>
<keyword evidence="7" id="KW-0406">Ion transport</keyword>
<feature type="transmembrane region" description="Helical" evidence="10">
    <location>
        <begin position="200"/>
        <end position="218"/>
    </location>
</feature>
<evidence type="ECO:0000256" key="8">
    <source>
        <dbReference type="ARBA" id="ARBA00023136"/>
    </source>
</evidence>
<organism evidence="11 12">
    <name type="scientific">Desulfovibrio ferrophilus</name>
    <dbReference type="NCBI Taxonomy" id="241368"/>
    <lineage>
        <taxon>Bacteria</taxon>
        <taxon>Pseudomonadati</taxon>
        <taxon>Thermodesulfobacteriota</taxon>
        <taxon>Desulfovibrionia</taxon>
        <taxon>Desulfovibrionales</taxon>
        <taxon>Desulfovibrionaceae</taxon>
        <taxon>Desulfovibrio</taxon>
    </lineage>
</organism>
<feature type="transmembrane region" description="Helical" evidence="10">
    <location>
        <begin position="57"/>
        <end position="81"/>
    </location>
</feature>
<proteinExistence type="predicted"/>
<gene>
    <name evidence="11" type="ORF">DFE_3121</name>
</gene>
<feature type="transmembrane region" description="Helical" evidence="10">
    <location>
        <begin position="135"/>
        <end position="155"/>
    </location>
</feature>
<dbReference type="CDD" id="cd13133">
    <property type="entry name" value="MATE_like_7"/>
    <property type="match status" value="1"/>
</dbReference>
<keyword evidence="5 10" id="KW-0812">Transmembrane</keyword>
<dbReference type="NCBIfam" id="TIGR00797">
    <property type="entry name" value="matE"/>
    <property type="match status" value="1"/>
</dbReference>
<dbReference type="Proteomes" id="UP000269883">
    <property type="component" value="Chromosome"/>
</dbReference>
<keyword evidence="4" id="KW-1003">Cell membrane</keyword>
<evidence type="ECO:0000256" key="1">
    <source>
        <dbReference type="ARBA" id="ARBA00004651"/>
    </source>
</evidence>
<dbReference type="AlphaFoldDB" id="A0A2Z6B2W9"/>
<dbReference type="PIRSF" id="PIRSF006603">
    <property type="entry name" value="DinF"/>
    <property type="match status" value="1"/>
</dbReference>
<keyword evidence="12" id="KW-1185">Reference proteome</keyword>
<evidence type="ECO:0000256" key="3">
    <source>
        <dbReference type="ARBA" id="ARBA00022449"/>
    </source>
</evidence>
<name>A0A2Z6B2W9_9BACT</name>
<dbReference type="GO" id="GO:0042910">
    <property type="term" value="F:xenobiotic transmembrane transporter activity"/>
    <property type="evidence" value="ECO:0007669"/>
    <property type="project" value="InterPro"/>
</dbReference>
<dbReference type="InterPro" id="IPR002528">
    <property type="entry name" value="MATE_fam"/>
</dbReference>
<feature type="transmembrane region" description="Helical" evidence="10">
    <location>
        <begin position="424"/>
        <end position="445"/>
    </location>
</feature>
<dbReference type="KEGG" id="dfl:DFE_3121"/>
<dbReference type="GO" id="GO:0015297">
    <property type="term" value="F:antiporter activity"/>
    <property type="evidence" value="ECO:0007669"/>
    <property type="project" value="UniProtKB-KW"/>
</dbReference>
<dbReference type="Pfam" id="PF01554">
    <property type="entry name" value="MatE"/>
    <property type="match status" value="2"/>
</dbReference>
<evidence type="ECO:0000256" key="2">
    <source>
        <dbReference type="ARBA" id="ARBA00022448"/>
    </source>
</evidence>
<sequence length="460" mass="50372">MNAITRRWNAPNGYRHVLHIGLPLMASMLSATVTQFTDRIFLAQYSLETLAASLSASITNFTLMAFFMGMVSYVNVFVAQYTGAGRHERLGSALWQGVWLALASGVIIAVLSLPAPQFFAFVGHTPEVQVMEISYFRILCFGAVLNILAMALSTFYSGRGLTRPVMLVNMIGAAVNIPLDYALINGAWGAPEMGIEGAGYATVFAWGLTAVLFAALIFRRRYEEKYRMISSFGLDRELFGRLLKFGAPGGAQFFLDVFGFMAFVLIVGRIGNDQLAATNMVFSLNHFTFLPMIGLHIAVETLVGQSIGAKRPQDGEEATKSCVQLCVAWGLSIGAIFVLFPEPLLAAFKPAAYTVAQYAPIAETGRILLLFVVAYTVFDGVVIAYTGALKGAGDTRYIMLLAGFMSLFVMILPTFIVVEVLHLGLYAAWTCLVTFLIVYAGFAYLRFRSGRWKKLSVIEH</sequence>
<evidence type="ECO:0000313" key="11">
    <source>
        <dbReference type="EMBL" id="BBD09847.1"/>
    </source>
</evidence>